<dbReference type="InterPro" id="IPR002881">
    <property type="entry name" value="DUF58"/>
</dbReference>
<evidence type="ECO:0000259" key="2">
    <source>
        <dbReference type="Pfam" id="PF01882"/>
    </source>
</evidence>
<dbReference type="Proteomes" id="UP001054811">
    <property type="component" value="Chromosome"/>
</dbReference>
<dbReference type="Pfam" id="PF01882">
    <property type="entry name" value="DUF58"/>
    <property type="match status" value="1"/>
</dbReference>
<feature type="compositionally biased region" description="Basic and acidic residues" evidence="1">
    <location>
        <begin position="83"/>
        <end position="94"/>
    </location>
</feature>
<evidence type="ECO:0000313" key="4">
    <source>
        <dbReference type="Proteomes" id="UP001054811"/>
    </source>
</evidence>
<dbReference type="PANTHER" id="PTHR33608:SF14">
    <property type="entry name" value="POSSIBLE CONSERVED SECRETED PROTEIN"/>
    <property type="match status" value="1"/>
</dbReference>
<dbReference type="PANTHER" id="PTHR33608">
    <property type="entry name" value="BLL2464 PROTEIN"/>
    <property type="match status" value="1"/>
</dbReference>
<evidence type="ECO:0000313" key="3">
    <source>
        <dbReference type="EMBL" id="UUT35226.1"/>
    </source>
</evidence>
<protein>
    <submittedName>
        <fullName evidence="3">DUF58 domain-containing protein</fullName>
    </submittedName>
</protein>
<keyword evidence="4" id="KW-1185">Reference proteome</keyword>
<dbReference type="EMBL" id="CP091139">
    <property type="protein sequence ID" value="UUT35226.1"/>
    <property type="molecule type" value="Genomic_DNA"/>
</dbReference>
<feature type="domain" description="DUF58" evidence="2">
    <location>
        <begin position="98"/>
        <end position="268"/>
    </location>
</feature>
<name>A0ABY5NJ94_9MICO</name>
<dbReference type="RefSeq" id="WP_259611785.1">
    <property type="nucleotide sequence ID" value="NZ_CP091139.2"/>
</dbReference>
<organism evidence="3 4">
    <name type="scientific">Microbacterium elymi</name>
    <dbReference type="NCBI Taxonomy" id="2909587"/>
    <lineage>
        <taxon>Bacteria</taxon>
        <taxon>Bacillati</taxon>
        <taxon>Actinomycetota</taxon>
        <taxon>Actinomycetes</taxon>
        <taxon>Micrococcales</taxon>
        <taxon>Microbacteriaceae</taxon>
        <taxon>Microbacterium</taxon>
    </lineage>
</organism>
<reference evidence="3" key="1">
    <citation type="submission" date="2022-01" db="EMBL/GenBank/DDBJ databases">
        <title>Microbacterium eymi and Microbacterium rhizovicinus sp. nov., isolated from the rhizospheric soil of Elymus tsukushiensis, a plant native to the Dokdo Islands, Republic of Korea.</title>
        <authorList>
            <person name="Hwang Y.J."/>
        </authorList>
    </citation>
    <scope>NUCLEOTIDE SEQUENCE</scope>
    <source>
        <strain evidence="3">KUDC0405</strain>
    </source>
</reference>
<feature type="region of interest" description="Disordered" evidence="1">
    <location>
        <begin position="65"/>
        <end position="94"/>
    </location>
</feature>
<accession>A0ABY5NJ94</accession>
<evidence type="ECO:0000256" key="1">
    <source>
        <dbReference type="SAM" id="MobiDB-lite"/>
    </source>
</evidence>
<gene>
    <name evidence="3" type="ORF">L2X98_34010</name>
</gene>
<sequence length="330" mass="35994">MEHRTRRIAVAGPVARTLLRIRTPHSGDQELVRADAVAIGPDGAWTSIAPTRTRLSARVQPPAEPVRFLPLPPDPAGLTGAHDASRPGDGGEFRDIHPFAPGDRLQRIDWKATARLARRPGELFVRRTFATSDVDVALILDDGEDITGRVGDWAHGDRSLGLPGSMDIARRAAWSLAAAYLDAGDQVSFQQLSRPGGAVRRGSGARHRERLRAAIAASPPQPRLSRTRTPQVARGALIVLLSTFLDDETVRLAGVWRAAGHRVLAVDTLPRLQSERLRREEIAASRMVLGLRADRLRDITAMGADVLAWDGDAGARTARLRTLSRMRRRG</sequence>
<proteinExistence type="predicted"/>